<proteinExistence type="predicted"/>
<accession>A0A1H3J5I6</accession>
<evidence type="ECO:0000313" key="2">
    <source>
        <dbReference type="Proteomes" id="UP000199529"/>
    </source>
</evidence>
<dbReference type="Proteomes" id="UP000199529">
    <property type="component" value="Unassembled WGS sequence"/>
</dbReference>
<dbReference type="AlphaFoldDB" id="A0A1H3J5I6"/>
<keyword evidence="2" id="KW-1185">Reference proteome</keyword>
<name>A0A1H3J5I6_9PSEU</name>
<evidence type="ECO:0008006" key="3">
    <source>
        <dbReference type="Google" id="ProtNLM"/>
    </source>
</evidence>
<evidence type="ECO:0000313" key="1">
    <source>
        <dbReference type="EMBL" id="SDY35201.1"/>
    </source>
</evidence>
<sequence length="64" mass="7016">MLEFARGSANIYVEAHNSGLLLNDPAEEPPFRATTSRFGEVVLSPEESARLIATYAARFESEDA</sequence>
<dbReference type="EMBL" id="FNOK01000025">
    <property type="protein sequence ID" value="SDY35201.1"/>
    <property type="molecule type" value="Genomic_DNA"/>
</dbReference>
<organism evidence="1 2">
    <name type="scientific">Saccharopolyspora shandongensis</name>
    <dbReference type="NCBI Taxonomy" id="418495"/>
    <lineage>
        <taxon>Bacteria</taxon>
        <taxon>Bacillati</taxon>
        <taxon>Actinomycetota</taxon>
        <taxon>Actinomycetes</taxon>
        <taxon>Pseudonocardiales</taxon>
        <taxon>Pseudonocardiaceae</taxon>
        <taxon>Saccharopolyspora</taxon>
    </lineage>
</organism>
<reference evidence="2" key="1">
    <citation type="submission" date="2016-10" db="EMBL/GenBank/DDBJ databases">
        <authorList>
            <person name="Varghese N."/>
            <person name="Submissions S."/>
        </authorList>
    </citation>
    <scope>NUCLEOTIDE SEQUENCE [LARGE SCALE GENOMIC DNA]</scope>
    <source>
        <strain evidence="2">CGMCC 4.3530</strain>
    </source>
</reference>
<protein>
    <recommendedName>
        <fullName evidence="3">DUF5753 domain-containing protein</fullName>
    </recommendedName>
</protein>
<gene>
    <name evidence="1" type="ORF">SAMN05216215_102511</name>
</gene>